<name>A0A109UNJ5_9GAMM</name>
<dbReference type="STRING" id="507626.LOKO_03711"/>
<organism evidence="6 7">
    <name type="scientific">Halomonas chromatireducens</name>
    <dbReference type="NCBI Taxonomy" id="507626"/>
    <lineage>
        <taxon>Bacteria</taxon>
        <taxon>Pseudomonadati</taxon>
        <taxon>Pseudomonadota</taxon>
        <taxon>Gammaproteobacteria</taxon>
        <taxon>Oceanospirillales</taxon>
        <taxon>Halomonadaceae</taxon>
        <taxon>Halomonas</taxon>
    </lineage>
</organism>
<protein>
    <submittedName>
        <fullName evidence="6">Fumarate reductase flavoprotein subunit</fullName>
        <ecNumber evidence="6">1.3.5.4</ecNumber>
    </submittedName>
</protein>
<dbReference type="GO" id="GO:0016491">
    <property type="term" value="F:oxidoreductase activity"/>
    <property type="evidence" value="ECO:0007669"/>
    <property type="project" value="UniProtKB-KW"/>
</dbReference>
<dbReference type="SUPFAM" id="SSF51905">
    <property type="entry name" value="FAD/NAD(P)-binding domain"/>
    <property type="match status" value="1"/>
</dbReference>
<dbReference type="PANTHER" id="PTHR43400">
    <property type="entry name" value="FUMARATE REDUCTASE"/>
    <property type="match status" value="1"/>
</dbReference>
<dbReference type="SUPFAM" id="SSF56425">
    <property type="entry name" value="Succinate dehydrogenase/fumarate reductase flavoprotein, catalytic domain"/>
    <property type="match status" value="1"/>
</dbReference>
<keyword evidence="4 6" id="KW-0560">Oxidoreductase</keyword>
<evidence type="ECO:0000313" key="7">
    <source>
        <dbReference type="Proteomes" id="UP000063387"/>
    </source>
</evidence>
<keyword evidence="3" id="KW-0274">FAD</keyword>
<gene>
    <name evidence="6" type="primary">ifcA</name>
    <name evidence="6" type="ORF">LOKO_03711</name>
</gene>
<reference evidence="6 7" key="2">
    <citation type="submission" date="2016-02" db="EMBL/GenBank/DDBJ databases">
        <authorList>
            <person name="Wen L."/>
            <person name="He K."/>
            <person name="Yang H."/>
        </authorList>
    </citation>
    <scope>NUCLEOTIDE SEQUENCE [LARGE SCALE GENOMIC DNA]</scope>
    <source>
        <strain evidence="6 7">AGD 8-3</strain>
    </source>
</reference>
<feature type="domain" description="FAD-dependent oxidoreductase 2 FAD-binding" evidence="5">
    <location>
        <begin position="19"/>
        <end position="439"/>
    </location>
</feature>
<dbReference type="InterPro" id="IPR027477">
    <property type="entry name" value="Succ_DH/fumarate_Rdtase_cat_sf"/>
</dbReference>
<dbReference type="Pfam" id="PF00890">
    <property type="entry name" value="FAD_binding_2"/>
    <property type="match status" value="1"/>
</dbReference>
<evidence type="ECO:0000256" key="2">
    <source>
        <dbReference type="ARBA" id="ARBA00022630"/>
    </source>
</evidence>
<evidence type="ECO:0000256" key="3">
    <source>
        <dbReference type="ARBA" id="ARBA00022827"/>
    </source>
</evidence>
<dbReference type="InterPro" id="IPR003953">
    <property type="entry name" value="FAD-dep_OxRdtase_2_FAD-bd"/>
</dbReference>
<evidence type="ECO:0000256" key="1">
    <source>
        <dbReference type="ARBA" id="ARBA00001974"/>
    </source>
</evidence>
<sequence length="470" mass="49795">MGIVAFHDADTFEVSLPLLIVGAGACGLVAALAARECGIELAVLERDALPRGSTFMSSGFIPAAGTRFQADKGVDDSPELMAKDIQAKNGDEADPAIVQTLAGYSGRVVEWLADTHGVPFDLVDGFLYPGHSRMRMHATPRRTGEELMGSLLTAAETAGIDILTQARVVDLHVDEARRVRGVTLERPDGSQERIGCEAMILACNGYGGNPELVARYLPTLKNALYYGHEGNQGDALLWGEAMGASLKDLGACQGHGSLATPHQTLISWALMMRGGIQVNLEGRRFSSEHGGYSEQAAKVLAQPGRVAWNLFDARIHHAALEFEDYRNAHIAGAVRTFATLESMAKGLDLPLDALEQTFDEMRTLAGNGEADAFGRSFSPETLLVPPYYAIRVTGALFHTQGGLEVDTQARVVGQEGSIFPNLFAAGGAARGVSGSNDSGYLSGNGLLSAVVMGAIAGREASRQLRRGGTA</sequence>
<dbReference type="EC" id="1.3.5.4" evidence="6"/>
<dbReference type="EMBL" id="CP014226">
    <property type="protein sequence ID" value="AMD02751.1"/>
    <property type="molecule type" value="Genomic_DNA"/>
</dbReference>
<dbReference type="Gene3D" id="3.90.700.10">
    <property type="entry name" value="Succinate dehydrogenase/fumarate reductase flavoprotein, catalytic domain"/>
    <property type="match status" value="1"/>
</dbReference>
<dbReference type="InterPro" id="IPR036188">
    <property type="entry name" value="FAD/NAD-bd_sf"/>
</dbReference>
<proteinExistence type="predicted"/>
<reference evidence="6 7" key="1">
    <citation type="journal article" date="2016" name="Genome Announc.">
        <title>Draft Genome Sequence of 'Halomonas chromatireducens' Strain AGD 8-3, a Haloalkaliphilic Chromate- and Selenite-Reducing Gammaproteobacterium.</title>
        <authorList>
            <person name="Sharko F.S."/>
            <person name="Shapovalova A.A."/>
            <person name="Tsygankova S.V."/>
            <person name="Komova A.V."/>
            <person name="Boulygina E.S."/>
            <person name="Teslyuk A.B."/>
            <person name="Gotovtsev P.M."/>
            <person name="Namsaraev Z.B."/>
            <person name="Khijniak T.V."/>
            <person name="Nedoluzhko A.V."/>
            <person name="Vasilov R.G."/>
        </authorList>
    </citation>
    <scope>NUCLEOTIDE SEQUENCE [LARGE SCALE GENOMIC DNA]</scope>
    <source>
        <strain evidence="6 7">AGD 8-3</strain>
    </source>
</reference>
<comment type="cofactor">
    <cofactor evidence="1">
        <name>FAD</name>
        <dbReference type="ChEBI" id="CHEBI:57692"/>
    </cofactor>
</comment>
<dbReference type="PATRIC" id="fig|507626.3.peg.3712"/>
<dbReference type="AlphaFoldDB" id="A0A109UNJ5"/>
<dbReference type="InterPro" id="IPR050315">
    <property type="entry name" value="FAD-oxidoreductase_2"/>
</dbReference>
<evidence type="ECO:0000313" key="6">
    <source>
        <dbReference type="EMBL" id="AMD02751.1"/>
    </source>
</evidence>
<dbReference type="KEGG" id="hco:LOKO_03711"/>
<dbReference type="OrthoDB" id="337830at2"/>
<dbReference type="Gene3D" id="3.50.50.60">
    <property type="entry name" value="FAD/NAD(P)-binding domain"/>
    <property type="match status" value="1"/>
</dbReference>
<evidence type="ECO:0000256" key="4">
    <source>
        <dbReference type="ARBA" id="ARBA00023002"/>
    </source>
</evidence>
<keyword evidence="2" id="KW-0285">Flavoprotein</keyword>
<accession>A0A109UNJ5</accession>
<evidence type="ECO:0000259" key="5">
    <source>
        <dbReference type="Pfam" id="PF00890"/>
    </source>
</evidence>
<dbReference type="PANTHER" id="PTHR43400:SF7">
    <property type="entry name" value="FAD-DEPENDENT OXIDOREDUCTASE 2 FAD BINDING DOMAIN-CONTAINING PROTEIN"/>
    <property type="match status" value="1"/>
</dbReference>
<keyword evidence="7" id="KW-1185">Reference proteome</keyword>
<dbReference type="RefSeq" id="WP_066452103.1">
    <property type="nucleotide sequence ID" value="NZ_CP014226.1"/>
</dbReference>
<dbReference type="Proteomes" id="UP000063387">
    <property type="component" value="Chromosome"/>
</dbReference>